<evidence type="ECO:0000259" key="1">
    <source>
        <dbReference type="Pfam" id="PF12937"/>
    </source>
</evidence>
<accession>A0A067U1F1</accession>
<gene>
    <name evidence="2" type="ORF">GALMADRAFT_274784</name>
</gene>
<dbReference type="HOGENOM" id="CLU_018544_14_1_1"/>
<dbReference type="SUPFAM" id="SSF81383">
    <property type="entry name" value="F-box domain"/>
    <property type="match status" value="1"/>
</dbReference>
<proteinExistence type="predicted"/>
<evidence type="ECO:0000313" key="2">
    <source>
        <dbReference type="EMBL" id="KDR86109.1"/>
    </source>
</evidence>
<dbReference type="InterPro" id="IPR001810">
    <property type="entry name" value="F-box_dom"/>
</dbReference>
<reference evidence="3" key="1">
    <citation type="journal article" date="2014" name="Proc. Natl. Acad. Sci. U.S.A.">
        <title>Extensive sampling of basidiomycete genomes demonstrates inadequacy of the white-rot/brown-rot paradigm for wood decay fungi.</title>
        <authorList>
            <person name="Riley R."/>
            <person name="Salamov A.A."/>
            <person name="Brown D.W."/>
            <person name="Nagy L.G."/>
            <person name="Floudas D."/>
            <person name="Held B.W."/>
            <person name="Levasseur A."/>
            <person name="Lombard V."/>
            <person name="Morin E."/>
            <person name="Otillar R."/>
            <person name="Lindquist E.A."/>
            <person name="Sun H."/>
            <person name="LaButti K.M."/>
            <person name="Schmutz J."/>
            <person name="Jabbour D."/>
            <person name="Luo H."/>
            <person name="Baker S.E."/>
            <person name="Pisabarro A.G."/>
            <person name="Walton J.D."/>
            <person name="Blanchette R.A."/>
            <person name="Henrissat B."/>
            <person name="Martin F."/>
            <person name="Cullen D."/>
            <person name="Hibbett D.S."/>
            <person name="Grigoriev I.V."/>
        </authorList>
    </citation>
    <scope>NUCLEOTIDE SEQUENCE [LARGE SCALE GENOMIC DNA]</scope>
    <source>
        <strain evidence="3">CBS 339.88</strain>
    </source>
</reference>
<dbReference type="EMBL" id="KL142367">
    <property type="protein sequence ID" value="KDR86109.1"/>
    <property type="molecule type" value="Genomic_DNA"/>
</dbReference>
<dbReference type="Pfam" id="PF12937">
    <property type="entry name" value="F-box-like"/>
    <property type="match status" value="1"/>
</dbReference>
<dbReference type="InterPro" id="IPR036047">
    <property type="entry name" value="F-box-like_dom_sf"/>
</dbReference>
<organism evidence="2 3">
    <name type="scientific">Galerina marginata (strain CBS 339.88)</name>
    <dbReference type="NCBI Taxonomy" id="685588"/>
    <lineage>
        <taxon>Eukaryota</taxon>
        <taxon>Fungi</taxon>
        <taxon>Dikarya</taxon>
        <taxon>Basidiomycota</taxon>
        <taxon>Agaricomycotina</taxon>
        <taxon>Agaricomycetes</taxon>
        <taxon>Agaricomycetidae</taxon>
        <taxon>Agaricales</taxon>
        <taxon>Agaricineae</taxon>
        <taxon>Strophariaceae</taxon>
        <taxon>Galerina</taxon>
    </lineage>
</organism>
<protein>
    <recommendedName>
        <fullName evidence="1">F-box domain-containing protein</fullName>
    </recommendedName>
</protein>
<dbReference type="AlphaFoldDB" id="A0A067U1F1"/>
<dbReference type="STRING" id="685588.A0A067U1F1"/>
<dbReference type="OrthoDB" id="3071018at2759"/>
<evidence type="ECO:0000313" key="3">
    <source>
        <dbReference type="Proteomes" id="UP000027222"/>
    </source>
</evidence>
<name>A0A067U1F1_GALM3</name>
<feature type="domain" description="F-box" evidence="1">
    <location>
        <begin position="66"/>
        <end position="116"/>
    </location>
</feature>
<dbReference type="Gene3D" id="1.20.1280.50">
    <property type="match status" value="1"/>
</dbReference>
<sequence length="534" mass="60185">MGGTDLHRRYHLCNNTDEKNLCSTCEDIRQLESEIRAAEKHLLSLKDRHHGLGSKFNGAHDPITRKLPLEIISQIFMFFAPHFSSYTTKKRLRLGSICRAWREIAWSTPRLWMSIAIDVCSARKSSVPQNGIDVVNKWLARSGELPLSIFLSNSQQPIETSDLTDAYNMINVINQYSSRWHFLSVDLASEFVPALKGNLHGPSTLNTLKLNHLGRSRTSTAPFQLHVKPSPAVVHLFHIRLKDVDLSWHLANEIVLSQCPLDECIEVMRRATGVTSCRIVNLLRNGGDYPSSAIINVNPFIRELYISPTPESRVPHFLDQMTFPALKKLFLCNGNEAILADPLISFISRSSCHLSTLILADIQFEIDGIIKVLIQAPTLKEFRLLSKSPFGSDTSCLDPFFVYIAASANIRPGERGSFLPNLEFLAVIAPRAFSWTSVPSIMGQYRNDNPKSKPQDIKGYRRPLKTLRLSFKLPKGQTDYIDKDVIPGLLDLIQQGISLQISERLHSDPSKQEDLLKISIAFHGLSCLPENHYE</sequence>
<keyword evidence="3" id="KW-1185">Reference proteome</keyword>
<dbReference type="Proteomes" id="UP000027222">
    <property type="component" value="Unassembled WGS sequence"/>
</dbReference>
<dbReference type="SUPFAM" id="SSF52047">
    <property type="entry name" value="RNI-like"/>
    <property type="match status" value="1"/>
</dbReference>